<comment type="caution">
    <text evidence="1">The sequence shown here is derived from an EMBL/GenBank/DDBJ whole genome shotgun (WGS) entry which is preliminary data.</text>
</comment>
<dbReference type="Proteomes" id="UP001055811">
    <property type="component" value="Linkage Group LG02"/>
</dbReference>
<evidence type="ECO:0000313" key="2">
    <source>
        <dbReference type="Proteomes" id="UP001055811"/>
    </source>
</evidence>
<protein>
    <submittedName>
        <fullName evidence="1">Uncharacterized protein</fullName>
    </submittedName>
</protein>
<accession>A0ACB9G985</accession>
<gene>
    <name evidence="1" type="ORF">L2E82_08999</name>
</gene>
<reference evidence="2" key="1">
    <citation type="journal article" date="2022" name="Mol. Ecol. Resour.">
        <title>The genomes of chicory, endive, great burdock and yacon provide insights into Asteraceae palaeo-polyploidization history and plant inulin production.</title>
        <authorList>
            <person name="Fan W."/>
            <person name="Wang S."/>
            <person name="Wang H."/>
            <person name="Wang A."/>
            <person name="Jiang F."/>
            <person name="Liu H."/>
            <person name="Zhao H."/>
            <person name="Xu D."/>
            <person name="Zhang Y."/>
        </authorList>
    </citation>
    <scope>NUCLEOTIDE SEQUENCE [LARGE SCALE GENOMIC DNA]</scope>
    <source>
        <strain evidence="2">cv. Punajuju</strain>
    </source>
</reference>
<keyword evidence="2" id="KW-1185">Reference proteome</keyword>
<organism evidence="1 2">
    <name type="scientific">Cichorium intybus</name>
    <name type="common">Chicory</name>
    <dbReference type="NCBI Taxonomy" id="13427"/>
    <lineage>
        <taxon>Eukaryota</taxon>
        <taxon>Viridiplantae</taxon>
        <taxon>Streptophyta</taxon>
        <taxon>Embryophyta</taxon>
        <taxon>Tracheophyta</taxon>
        <taxon>Spermatophyta</taxon>
        <taxon>Magnoliopsida</taxon>
        <taxon>eudicotyledons</taxon>
        <taxon>Gunneridae</taxon>
        <taxon>Pentapetalae</taxon>
        <taxon>asterids</taxon>
        <taxon>campanulids</taxon>
        <taxon>Asterales</taxon>
        <taxon>Asteraceae</taxon>
        <taxon>Cichorioideae</taxon>
        <taxon>Cichorieae</taxon>
        <taxon>Cichoriinae</taxon>
        <taxon>Cichorium</taxon>
    </lineage>
</organism>
<dbReference type="EMBL" id="CM042010">
    <property type="protein sequence ID" value="KAI3779322.1"/>
    <property type="molecule type" value="Genomic_DNA"/>
</dbReference>
<proteinExistence type="predicted"/>
<sequence length="127" mass="14297">MWRQAVQCGSRAPTRPEPSIGHIVEKNDVDHGAGSQAIPEVVCKKGISIEGWKFPSPGGVSALVHGLAKRADEMNWFRGMPAERKTMFSLYSLEGQGNIFNDLEFMRGALFERKHWLLSKLTFWPLQ</sequence>
<reference evidence="1 2" key="2">
    <citation type="journal article" date="2022" name="Mol. Ecol. Resour.">
        <title>The genomes of chicory, endive, great burdock and yacon provide insights into Asteraceae paleo-polyploidization history and plant inulin production.</title>
        <authorList>
            <person name="Fan W."/>
            <person name="Wang S."/>
            <person name="Wang H."/>
            <person name="Wang A."/>
            <person name="Jiang F."/>
            <person name="Liu H."/>
            <person name="Zhao H."/>
            <person name="Xu D."/>
            <person name="Zhang Y."/>
        </authorList>
    </citation>
    <scope>NUCLEOTIDE SEQUENCE [LARGE SCALE GENOMIC DNA]</scope>
    <source>
        <strain evidence="2">cv. Punajuju</strain>
        <tissue evidence="1">Leaves</tissue>
    </source>
</reference>
<evidence type="ECO:0000313" key="1">
    <source>
        <dbReference type="EMBL" id="KAI3779322.1"/>
    </source>
</evidence>
<name>A0ACB9G985_CICIN</name>